<dbReference type="Proteomes" id="UP000324222">
    <property type="component" value="Unassembled WGS sequence"/>
</dbReference>
<evidence type="ECO:0000313" key="1">
    <source>
        <dbReference type="EMBL" id="MPD06852.1"/>
    </source>
</evidence>
<dbReference type="AlphaFoldDB" id="A0A5B7K8V9"/>
<reference evidence="1 2" key="1">
    <citation type="submission" date="2019-05" db="EMBL/GenBank/DDBJ databases">
        <title>Another draft genome of Portunus trituberculatus and its Hox gene families provides insights of decapod evolution.</title>
        <authorList>
            <person name="Jeong J.-H."/>
            <person name="Song I."/>
            <person name="Kim S."/>
            <person name="Choi T."/>
            <person name="Kim D."/>
            <person name="Ryu S."/>
            <person name="Kim W."/>
        </authorList>
    </citation>
    <scope>NUCLEOTIDE SEQUENCE [LARGE SCALE GENOMIC DNA]</scope>
    <source>
        <tissue evidence="1">Muscle</tissue>
    </source>
</reference>
<proteinExistence type="predicted"/>
<comment type="caution">
    <text evidence="1">The sequence shown here is derived from an EMBL/GenBank/DDBJ whole genome shotgun (WGS) entry which is preliminary data.</text>
</comment>
<keyword evidence="2" id="KW-1185">Reference proteome</keyword>
<evidence type="ECO:0000313" key="2">
    <source>
        <dbReference type="Proteomes" id="UP000324222"/>
    </source>
</evidence>
<accession>A0A5B7K8V9</accession>
<sequence length="59" mass="6851">MGELTDEKRGRCCDYSSRVFLALLPTVKKKVRKGTATLTRTLKARVVIVTEEKRRERKK</sequence>
<organism evidence="1 2">
    <name type="scientific">Portunus trituberculatus</name>
    <name type="common">Swimming crab</name>
    <name type="synonym">Neptunus trituberculatus</name>
    <dbReference type="NCBI Taxonomy" id="210409"/>
    <lineage>
        <taxon>Eukaryota</taxon>
        <taxon>Metazoa</taxon>
        <taxon>Ecdysozoa</taxon>
        <taxon>Arthropoda</taxon>
        <taxon>Crustacea</taxon>
        <taxon>Multicrustacea</taxon>
        <taxon>Malacostraca</taxon>
        <taxon>Eumalacostraca</taxon>
        <taxon>Eucarida</taxon>
        <taxon>Decapoda</taxon>
        <taxon>Pleocyemata</taxon>
        <taxon>Brachyura</taxon>
        <taxon>Eubrachyura</taxon>
        <taxon>Portunoidea</taxon>
        <taxon>Portunidae</taxon>
        <taxon>Portuninae</taxon>
        <taxon>Portunus</taxon>
    </lineage>
</organism>
<dbReference type="EMBL" id="VSRR010153335">
    <property type="protein sequence ID" value="MPD06852.1"/>
    <property type="molecule type" value="Genomic_DNA"/>
</dbReference>
<protein>
    <submittedName>
        <fullName evidence="1">Uncharacterized protein</fullName>
    </submittedName>
</protein>
<name>A0A5B7K8V9_PORTR</name>
<gene>
    <name evidence="1" type="ORF">E2C01_102683</name>
</gene>